<sequence>MYTTASDADLALIERMDNLMAEAVRKNNPALSDGFAGWRKEIRAWKMKDRAQTRSYTYGQKTGEIPVDTPSYSDFWRERGKLHEELGELKQRGYRMMEGDQIELAKFSQISPRQTFDDFLEASYPRKTMLIDDINLEFQDLPANAQQQIDEIRVVIEAGEEMPPILVSKDGYLQDGRHRLEAYKQLGIDEIEVKIGSHP</sequence>
<feature type="non-terminal residue" evidence="1">
    <location>
        <position position="199"/>
    </location>
</feature>
<accession>X1DFX8</accession>
<name>X1DFX8_9ZZZZ</name>
<dbReference type="InterPro" id="IPR036086">
    <property type="entry name" value="ParB/Sulfiredoxin_sf"/>
</dbReference>
<dbReference type="Gene3D" id="3.90.1530.10">
    <property type="entry name" value="Conserved hypothetical protein from pyrococcus furiosus pfu- 392566-001, ParB domain"/>
    <property type="match status" value="1"/>
</dbReference>
<protein>
    <submittedName>
        <fullName evidence="1">Uncharacterized protein</fullName>
    </submittedName>
</protein>
<gene>
    <name evidence="1" type="ORF">S01H4_40935</name>
</gene>
<reference evidence="1" key="1">
    <citation type="journal article" date="2014" name="Front. Microbiol.">
        <title>High frequency of phylogenetically diverse reductive dehalogenase-homologous genes in deep subseafloor sedimentary metagenomes.</title>
        <authorList>
            <person name="Kawai M."/>
            <person name="Futagami T."/>
            <person name="Toyoda A."/>
            <person name="Takaki Y."/>
            <person name="Nishi S."/>
            <person name="Hori S."/>
            <person name="Arai W."/>
            <person name="Tsubouchi T."/>
            <person name="Morono Y."/>
            <person name="Uchiyama I."/>
            <person name="Ito T."/>
            <person name="Fujiyama A."/>
            <person name="Inagaki F."/>
            <person name="Takami H."/>
        </authorList>
    </citation>
    <scope>NUCLEOTIDE SEQUENCE</scope>
    <source>
        <strain evidence="1">Expedition CK06-06</strain>
    </source>
</reference>
<organism evidence="1">
    <name type="scientific">marine sediment metagenome</name>
    <dbReference type="NCBI Taxonomy" id="412755"/>
    <lineage>
        <taxon>unclassified sequences</taxon>
        <taxon>metagenomes</taxon>
        <taxon>ecological metagenomes</taxon>
    </lineage>
</organism>
<comment type="caution">
    <text evidence="1">The sequence shown here is derived from an EMBL/GenBank/DDBJ whole genome shotgun (WGS) entry which is preliminary data.</text>
</comment>
<evidence type="ECO:0000313" key="1">
    <source>
        <dbReference type="EMBL" id="GAG95331.1"/>
    </source>
</evidence>
<dbReference type="SUPFAM" id="SSF110849">
    <property type="entry name" value="ParB/Sulfiredoxin"/>
    <property type="match status" value="1"/>
</dbReference>
<proteinExistence type="predicted"/>
<dbReference type="EMBL" id="BART01022354">
    <property type="protein sequence ID" value="GAG95331.1"/>
    <property type="molecule type" value="Genomic_DNA"/>
</dbReference>
<dbReference type="AlphaFoldDB" id="X1DFX8"/>